<evidence type="ECO:0000313" key="3">
    <source>
        <dbReference type="Proteomes" id="UP000434957"/>
    </source>
</evidence>
<protein>
    <submittedName>
        <fullName evidence="2">Uncharacterized protein</fullName>
    </submittedName>
</protein>
<dbReference type="AlphaFoldDB" id="A0A6A4C893"/>
<dbReference type="Proteomes" id="UP000434957">
    <property type="component" value="Unassembled WGS sequence"/>
</dbReference>
<feature type="chain" id="PRO_5025596289" evidence="1">
    <location>
        <begin position="29"/>
        <end position="62"/>
    </location>
</feature>
<accession>A0A6A4C893</accession>
<evidence type="ECO:0000313" key="2">
    <source>
        <dbReference type="EMBL" id="KAE9286073.1"/>
    </source>
</evidence>
<reference evidence="2 3" key="1">
    <citation type="submission" date="2018-08" db="EMBL/GenBank/DDBJ databases">
        <title>Genomic investigation of the strawberry pathogen Phytophthora fragariae indicates pathogenicity is determined by transcriptional variation in three key races.</title>
        <authorList>
            <person name="Adams T.M."/>
            <person name="Armitage A.D."/>
            <person name="Sobczyk M.K."/>
            <person name="Bates H.J."/>
            <person name="Dunwell J.M."/>
            <person name="Nellist C.F."/>
            <person name="Harrison R.J."/>
        </authorList>
    </citation>
    <scope>NUCLEOTIDE SEQUENCE [LARGE SCALE GENOMIC DNA]</scope>
    <source>
        <strain evidence="2 3">SCRP333</strain>
    </source>
</reference>
<feature type="signal peptide" evidence="1">
    <location>
        <begin position="1"/>
        <end position="28"/>
    </location>
</feature>
<proteinExistence type="predicted"/>
<name>A0A6A4C893_9STRA</name>
<evidence type="ECO:0000256" key="1">
    <source>
        <dbReference type="SAM" id="SignalP"/>
    </source>
</evidence>
<keyword evidence="1" id="KW-0732">Signal</keyword>
<gene>
    <name evidence="2" type="ORF">PR003_g26412</name>
</gene>
<sequence length="62" mass="6817">MLRQHLCKMLNLRLFNLLYTSLPESGAGKHVVTPAEGTVDGYVTKYGGVLCLLYSTCIRSAI</sequence>
<organism evidence="2 3">
    <name type="scientific">Phytophthora rubi</name>
    <dbReference type="NCBI Taxonomy" id="129364"/>
    <lineage>
        <taxon>Eukaryota</taxon>
        <taxon>Sar</taxon>
        <taxon>Stramenopiles</taxon>
        <taxon>Oomycota</taxon>
        <taxon>Peronosporomycetes</taxon>
        <taxon>Peronosporales</taxon>
        <taxon>Peronosporaceae</taxon>
        <taxon>Phytophthora</taxon>
    </lineage>
</organism>
<dbReference type="EMBL" id="QXFT01003412">
    <property type="protein sequence ID" value="KAE9286073.1"/>
    <property type="molecule type" value="Genomic_DNA"/>
</dbReference>
<comment type="caution">
    <text evidence="2">The sequence shown here is derived from an EMBL/GenBank/DDBJ whole genome shotgun (WGS) entry which is preliminary data.</text>
</comment>
<keyword evidence="3" id="KW-1185">Reference proteome</keyword>